<organism evidence="2 3">
    <name type="scientific">Botrytis paeoniae</name>
    <dbReference type="NCBI Taxonomy" id="278948"/>
    <lineage>
        <taxon>Eukaryota</taxon>
        <taxon>Fungi</taxon>
        <taxon>Dikarya</taxon>
        <taxon>Ascomycota</taxon>
        <taxon>Pezizomycotina</taxon>
        <taxon>Leotiomycetes</taxon>
        <taxon>Helotiales</taxon>
        <taxon>Sclerotiniaceae</taxon>
        <taxon>Botrytis</taxon>
    </lineage>
</organism>
<sequence length="67" mass="7808">MLLNKTPPVKPPKLKSHTPQPDKPFHLILQKKKYRIIDALSRHVRIDVRGGTIQSTTHRLRIHTKVK</sequence>
<gene>
    <name evidence="2" type="ORF">BPAE_0082g00400</name>
</gene>
<accession>A0A4Z1FKM0</accession>
<feature type="region of interest" description="Disordered" evidence="1">
    <location>
        <begin position="1"/>
        <end position="23"/>
    </location>
</feature>
<evidence type="ECO:0000256" key="1">
    <source>
        <dbReference type="SAM" id="MobiDB-lite"/>
    </source>
</evidence>
<name>A0A4Z1FKM0_9HELO</name>
<protein>
    <submittedName>
        <fullName evidence="2">Uncharacterized protein</fullName>
    </submittedName>
</protein>
<keyword evidence="3" id="KW-1185">Reference proteome</keyword>
<evidence type="ECO:0000313" key="2">
    <source>
        <dbReference type="EMBL" id="TGO25354.1"/>
    </source>
</evidence>
<dbReference type="Proteomes" id="UP000297910">
    <property type="component" value="Unassembled WGS sequence"/>
</dbReference>
<comment type="caution">
    <text evidence="2">The sequence shown here is derived from an EMBL/GenBank/DDBJ whole genome shotgun (WGS) entry which is preliminary data.</text>
</comment>
<reference evidence="2 3" key="1">
    <citation type="submission" date="2017-12" db="EMBL/GenBank/DDBJ databases">
        <title>Comparative genomics of Botrytis spp.</title>
        <authorList>
            <person name="Valero-Jimenez C.A."/>
            <person name="Tapia P."/>
            <person name="Veloso J."/>
            <person name="Silva-Moreno E."/>
            <person name="Staats M."/>
            <person name="Valdes J.H."/>
            <person name="Van Kan J.A.L."/>
        </authorList>
    </citation>
    <scope>NUCLEOTIDE SEQUENCE [LARGE SCALE GENOMIC DNA]</scope>
    <source>
        <strain evidence="2 3">Bp0003</strain>
    </source>
</reference>
<evidence type="ECO:0000313" key="3">
    <source>
        <dbReference type="Proteomes" id="UP000297910"/>
    </source>
</evidence>
<proteinExistence type="predicted"/>
<dbReference type="EMBL" id="PQXI01000082">
    <property type="protein sequence ID" value="TGO25354.1"/>
    <property type="molecule type" value="Genomic_DNA"/>
</dbReference>
<dbReference type="AlphaFoldDB" id="A0A4Z1FKM0"/>